<feature type="transmembrane region" description="Helical" evidence="8">
    <location>
        <begin position="216"/>
        <end position="235"/>
    </location>
</feature>
<dbReference type="GO" id="GO:0008360">
    <property type="term" value="P:regulation of cell shape"/>
    <property type="evidence" value="ECO:0007669"/>
    <property type="project" value="UniProtKB-KW"/>
</dbReference>
<dbReference type="PANTHER" id="PTHR47019:SF1">
    <property type="entry name" value="LIPID II FLIPPASE MURJ"/>
    <property type="match status" value="1"/>
</dbReference>
<feature type="transmembrane region" description="Helical" evidence="8">
    <location>
        <begin position="327"/>
        <end position="353"/>
    </location>
</feature>
<feature type="transmembrane region" description="Helical" evidence="8">
    <location>
        <begin position="464"/>
        <end position="486"/>
    </location>
</feature>
<name>A0A0P6XA37_9CHLR</name>
<feature type="transmembrane region" description="Helical" evidence="8">
    <location>
        <begin position="296"/>
        <end position="315"/>
    </location>
</feature>
<dbReference type="AlphaFoldDB" id="A0A0P6XA37"/>
<evidence type="ECO:0000256" key="3">
    <source>
        <dbReference type="ARBA" id="ARBA00022692"/>
    </source>
</evidence>
<feature type="transmembrane region" description="Helical" evidence="8">
    <location>
        <begin position="37"/>
        <end position="59"/>
    </location>
</feature>
<keyword evidence="2" id="KW-1003">Cell membrane</keyword>
<gene>
    <name evidence="9" type="ORF">ADN00_16105</name>
</gene>
<protein>
    <recommendedName>
        <fullName evidence="11">Lipid II flippase MurJ</fullName>
    </recommendedName>
</protein>
<evidence type="ECO:0000256" key="1">
    <source>
        <dbReference type="ARBA" id="ARBA00004651"/>
    </source>
</evidence>
<dbReference type="GO" id="GO:0034204">
    <property type="term" value="P:lipid translocation"/>
    <property type="evidence" value="ECO:0007669"/>
    <property type="project" value="TreeGrafter"/>
</dbReference>
<dbReference type="EMBL" id="LGCL01000040">
    <property type="protein sequence ID" value="KPL72015.1"/>
    <property type="molecule type" value="Genomic_DNA"/>
</dbReference>
<evidence type="ECO:0000256" key="4">
    <source>
        <dbReference type="ARBA" id="ARBA00022960"/>
    </source>
</evidence>
<evidence type="ECO:0000313" key="9">
    <source>
        <dbReference type="EMBL" id="KPL72015.1"/>
    </source>
</evidence>
<keyword evidence="5" id="KW-0573">Peptidoglycan synthesis</keyword>
<evidence type="ECO:0000256" key="8">
    <source>
        <dbReference type="SAM" id="Phobius"/>
    </source>
</evidence>
<accession>A0A0P6XA37</accession>
<keyword evidence="10" id="KW-1185">Reference proteome</keyword>
<reference evidence="9 10" key="1">
    <citation type="submission" date="2015-07" db="EMBL/GenBank/DDBJ databases">
        <title>Genome sequence of Ornatilinea apprima DSM 23815.</title>
        <authorList>
            <person name="Hemp J."/>
            <person name="Ward L.M."/>
            <person name="Pace L.A."/>
            <person name="Fischer W.W."/>
        </authorList>
    </citation>
    <scope>NUCLEOTIDE SEQUENCE [LARGE SCALE GENOMIC DNA]</scope>
    <source>
        <strain evidence="9 10">P3M-1</strain>
    </source>
</reference>
<sequence>MATLLTRATNFLTQMVIAHHFGVNLDADAYFLVENGMLIAGSFLITSFSVAFIPIWTNSHIHEGPRAANRFHYGFVVLAMAASLGLSVVVGLVGFAFSSLLLQSGVDPLLQATGRLMLVASPAVALMGFTVGCTSILQANRHFLIPELGNISYNLVLLVAALFFAARLGMISLAWATVLAAVVRLLVQVPASRKISSFQTGKGDQSAGLGLVQKRVLPIFAAYAGTQVTLLLGNLMASNLPAGSVSALVYASRVMLLPVGILVLPLQTTILPTLSQQVAHKDLRLLGKTMLDTFRMLVLVGIPISVGIVFLRLPLVQLLYQRGAFDAAASALTADLLAFFALGLPAVALLMLINSVYCAMGDMQALVLVNGFHWAATALLGAVLVRVAGASGAAMSISISTTLACVLGLARLKKSIPTFKLNGLVEVVAKSAIASGVMFLLLTGANLLMTQGLKLQLTWQWTEAVLQIVLAVLLGGSSFTIAAWLLKIDEFQVWRERMSFSKSSLRIRAR</sequence>
<dbReference type="Proteomes" id="UP000050417">
    <property type="component" value="Unassembled WGS sequence"/>
</dbReference>
<dbReference type="InterPro" id="IPR051050">
    <property type="entry name" value="Lipid_II_flippase_MurJ/MviN"/>
</dbReference>
<dbReference type="PRINTS" id="PR01806">
    <property type="entry name" value="VIRFACTRMVIN"/>
</dbReference>
<dbReference type="GO" id="GO:0015648">
    <property type="term" value="F:lipid-linked peptidoglycan transporter activity"/>
    <property type="evidence" value="ECO:0007669"/>
    <property type="project" value="TreeGrafter"/>
</dbReference>
<evidence type="ECO:0000256" key="6">
    <source>
        <dbReference type="ARBA" id="ARBA00022989"/>
    </source>
</evidence>
<organism evidence="9 10">
    <name type="scientific">Ornatilinea apprima</name>
    <dbReference type="NCBI Taxonomy" id="1134406"/>
    <lineage>
        <taxon>Bacteria</taxon>
        <taxon>Bacillati</taxon>
        <taxon>Chloroflexota</taxon>
        <taxon>Anaerolineae</taxon>
        <taxon>Anaerolineales</taxon>
        <taxon>Anaerolineaceae</taxon>
        <taxon>Ornatilinea</taxon>
    </lineage>
</organism>
<dbReference type="STRING" id="1134406.ADN00_16105"/>
<dbReference type="Pfam" id="PF03023">
    <property type="entry name" value="MurJ"/>
    <property type="match status" value="1"/>
</dbReference>
<evidence type="ECO:0000256" key="2">
    <source>
        <dbReference type="ARBA" id="ARBA00022475"/>
    </source>
</evidence>
<evidence type="ECO:0000256" key="7">
    <source>
        <dbReference type="ARBA" id="ARBA00023136"/>
    </source>
</evidence>
<keyword evidence="4" id="KW-0133">Cell shape</keyword>
<keyword evidence="7 8" id="KW-0472">Membrane</keyword>
<feature type="transmembrane region" description="Helical" evidence="8">
    <location>
        <begin position="424"/>
        <end position="444"/>
    </location>
</feature>
<feature type="transmembrane region" description="Helical" evidence="8">
    <location>
        <begin position="365"/>
        <end position="387"/>
    </location>
</feature>
<comment type="subcellular location">
    <subcellularLocation>
        <location evidence="1">Cell membrane</location>
        <topology evidence="1">Multi-pass membrane protein</topology>
    </subcellularLocation>
</comment>
<evidence type="ECO:0000313" key="10">
    <source>
        <dbReference type="Proteomes" id="UP000050417"/>
    </source>
</evidence>
<dbReference type="GO" id="GO:0005886">
    <property type="term" value="C:plasma membrane"/>
    <property type="evidence" value="ECO:0007669"/>
    <property type="project" value="UniProtKB-SubCell"/>
</dbReference>
<proteinExistence type="predicted"/>
<feature type="transmembrane region" description="Helical" evidence="8">
    <location>
        <begin position="144"/>
        <end position="164"/>
    </location>
</feature>
<keyword evidence="3 8" id="KW-0812">Transmembrane</keyword>
<feature type="transmembrane region" description="Helical" evidence="8">
    <location>
        <begin position="170"/>
        <end position="187"/>
    </location>
</feature>
<dbReference type="PANTHER" id="PTHR47019">
    <property type="entry name" value="LIPID II FLIPPASE MURJ"/>
    <property type="match status" value="1"/>
</dbReference>
<comment type="caution">
    <text evidence="9">The sequence shown here is derived from an EMBL/GenBank/DDBJ whole genome shotgun (WGS) entry which is preliminary data.</text>
</comment>
<dbReference type="InterPro" id="IPR004268">
    <property type="entry name" value="MurJ"/>
</dbReference>
<dbReference type="GO" id="GO:0009252">
    <property type="term" value="P:peptidoglycan biosynthetic process"/>
    <property type="evidence" value="ECO:0007669"/>
    <property type="project" value="UniProtKB-KW"/>
</dbReference>
<feature type="transmembrane region" description="Helical" evidence="8">
    <location>
        <begin position="117"/>
        <end position="137"/>
    </location>
</feature>
<feature type="transmembrane region" description="Helical" evidence="8">
    <location>
        <begin position="255"/>
        <end position="275"/>
    </location>
</feature>
<feature type="transmembrane region" description="Helical" evidence="8">
    <location>
        <begin position="71"/>
        <end position="97"/>
    </location>
</feature>
<evidence type="ECO:0008006" key="11">
    <source>
        <dbReference type="Google" id="ProtNLM"/>
    </source>
</evidence>
<keyword evidence="6 8" id="KW-1133">Transmembrane helix</keyword>
<feature type="transmembrane region" description="Helical" evidence="8">
    <location>
        <begin position="393"/>
        <end position="412"/>
    </location>
</feature>
<evidence type="ECO:0000256" key="5">
    <source>
        <dbReference type="ARBA" id="ARBA00022984"/>
    </source>
</evidence>